<name>A0ABM4CHS9_HYDVU</name>
<protein>
    <submittedName>
        <fullName evidence="2">Small ribosomal subunit protein bS1m isoform X2</fullName>
    </submittedName>
</protein>
<dbReference type="PANTHER" id="PTHR13447">
    <property type="entry name" value="MITOCHONDRIAL 28S RIBOSOMAL PROTEIN S28"/>
    <property type="match status" value="1"/>
</dbReference>
<sequence>MSLQLVSKFSSKVSQFLRCSSTKTIGVMSNDIENPNEINFEKLLMESKLINFGRPDNKCVVGKIISRCNDDLYVDYGAKHEAVVKIPVHQSVLKELEHVKTEEYYKEGDLVRLLLRSYEMTGLFLGDTTHITICESDAILLGPYLKGVNKFKYV</sequence>
<organism evidence="1 2">
    <name type="scientific">Hydra vulgaris</name>
    <name type="common">Hydra</name>
    <name type="synonym">Hydra attenuata</name>
    <dbReference type="NCBI Taxonomy" id="6087"/>
    <lineage>
        <taxon>Eukaryota</taxon>
        <taxon>Metazoa</taxon>
        <taxon>Cnidaria</taxon>
        <taxon>Hydrozoa</taxon>
        <taxon>Hydroidolina</taxon>
        <taxon>Anthoathecata</taxon>
        <taxon>Aplanulata</taxon>
        <taxon>Hydridae</taxon>
        <taxon>Hydra</taxon>
    </lineage>
</organism>
<evidence type="ECO:0000313" key="2">
    <source>
        <dbReference type="RefSeq" id="XP_065661293.1"/>
    </source>
</evidence>
<dbReference type="GeneID" id="124811390"/>
<dbReference type="InterPro" id="IPR019375">
    <property type="entry name" value="Ribosomal_bS1m"/>
</dbReference>
<accession>A0ABM4CHS9</accession>
<dbReference type="Pfam" id="PF10246">
    <property type="entry name" value="MRP-S35"/>
    <property type="match status" value="1"/>
</dbReference>
<keyword evidence="1" id="KW-1185">Reference proteome</keyword>
<dbReference type="PANTHER" id="PTHR13447:SF2">
    <property type="entry name" value="SMALL RIBOSOMAL SUBUNIT PROTEIN BS1M"/>
    <property type="match status" value="1"/>
</dbReference>
<gene>
    <name evidence="2" type="primary">LOC124811390</name>
</gene>
<evidence type="ECO:0000313" key="1">
    <source>
        <dbReference type="Proteomes" id="UP001652625"/>
    </source>
</evidence>
<dbReference type="Proteomes" id="UP001652625">
    <property type="component" value="Chromosome 09"/>
</dbReference>
<reference evidence="2" key="1">
    <citation type="submission" date="2025-08" db="UniProtKB">
        <authorList>
            <consortium name="RefSeq"/>
        </authorList>
    </citation>
    <scope>IDENTIFICATION</scope>
</reference>
<proteinExistence type="predicted"/>
<dbReference type="RefSeq" id="XP_065661293.1">
    <property type="nucleotide sequence ID" value="XM_065805221.1"/>
</dbReference>